<gene>
    <name evidence="8" type="ORF">WKW80_21385</name>
</gene>
<protein>
    <recommendedName>
        <fullName evidence="7">Inositol-1-monophosphatase</fullName>
        <ecNumber evidence="7">3.1.3.25</ecNumber>
    </recommendedName>
</protein>
<evidence type="ECO:0000256" key="1">
    <source>
        <dbReference type="ARBA" id="ARBA00001033"/>
    </source>
</evidence>
<accession>A0ABU8W3J5</accession>
<comment type="similarity">
    <text evidence="3 7">Belongs to the inositol monophosphatase superfamily.</text>
</comment>
<dbReference type="Proteomes" id="UP001363010">
    <property type="component" value="Unassembled WGS sequence"/>
</dbReference>
<comment type="catalytic activity">
    <reaction evidence="1 7">
        <text>a myo-inositol phosphate + H2O = myo-inositol + phosphate</text>
        <dbReference type="Rhea" id="RHEA:24056"/>
        <dbReference type="ChEBI" id="CHEBI:15377"/>
        <dbReference type="ChEBI" id="CHEBI:17268"/>
        <dbReference type="ChEBI" id="CHEBI:43474"/>
        <dbReference type="ChEBI" id="CHEBI:84139"/>
        <dbReference type="EC" id="3.1.3.25"/>
    </reaction>
</comment>
<dbReference type="InterPro" id="IPR000760">
    <property type="entry name" value="Inositol_monophosphatase-like"/>
</dbReference>
<name>A0ABU8W3J5_9BURK</name>
<keyword evidence="5 7" id="KW-0378">Hydrolase</keyword>
<dbReference type="SUPFAM" id="SSF56655">
    <property type="entry name" value="Carbohydrate phosphatase"/>
    <property type="match status" value="1"/>
</dbReference>
<proteinExistence type="inferred from homology"/>
<dbReference type="InterPro" id="IPR020550">
    <property type="entry name" value="Inositol_monophosphatase_CS"/>
</dbReference>
<dbReference type="RefSeq" id="WP_340365581.1">
    <property type="nucleotide sequence ID" value="NZ_JBBKZV010000014.1"/>
</dbReference>
<dbReference type="InterPro" id="IPR022337">
    <property type="entry name" value="Inositol_monophosphatase_SuhB"/>
</dbReference>
<keyword evidence="4 7" id="KW-0479">Metal-binding</keyword>
<dbReference type="EC" id="3.1.3.25" evidence="7"/>
<dbReference type="InterPro" id="IPR033942">
    <property type="entry name" value="IMPase"/>
</dbReference>
<keyword evidence="9" id="KW-1185">Reference proteome</keyword>
<evidence type="ECO:0000256" key="3">
    <source>
        <dbReference type="ARBA" id="ARBA00009759"/>
    </source>
</evidence>
<dbReference type="Gene3D" id="3.30.540.10">
    <property type="entry name" value="Fructose-1,6-Bisphosphatase, subunit A, domain 1"/>
    <property type="match status" value="1"/>
</dbReference>
<evidence type="ECO:0000256" key="2">
    <source>
        <dbReference type="ARBA" id="ARBA00001946"/>
    </source>
</evidence>
<organism evidence="8 9">
    <name type="scientific">Variovorax humicola</name>
    <dbReference type="NCBI Taxonomy" id="1769758"/>
    <lineage>
        <taxon>Bacteria</taxon>
        <taxon>Pseudomonadati</taxon>
        <taxon>Pseudomonadota</taxon>
        <taxon>Betaproteobacteria</taxon>
        <taxon>Burkholderiales</taxon>
        <taxon>Comamonadaceae</taxon>
        <taxon>Variovorax</taxon>
    </lineage>
</organism>
<dbReference type="CDD" id="cd01639">
    <property type="entry name" value="IMPase"/>
    <property type="match status" value="1"/>
</dbReference>
<dbReference type="Gene3D" id="3.40.190.80">
    <property type="match status" value="1"/>
</dbReference>
<reference evidence="8 9" key="1">
    <citation type="submission" date="2024-03" db="EMBL/GenBank/DDBJ databases">
        <title>Novel species of the genus Variovorax.</title>
        <authorList>
            <person name="Liu Q."/>
            <person name="Xin Y.-H."/>
        </authorList>
    </citation>
    <scope>NUCLEOTIDE SEQUENCE [LARGE SCALE GENOMIC DNA]</scope>
    <source>
        <strain evidence="8 9">KACC 18501</strain>
    </source>
</reference>
<dbReference type="Pfam" id="PF00459">
    <property type="entry name" value="Inositol_P"/>
    <property type="match status" value="1"/>
</dbReference>
<dbReference type="PROSITE" id="PS00630">
    <property type="entry name" value="IMP_2"/>
    <property type="match status" value="1"/>
</dbReference>
<evidence type="ECO:0000256" key="5">
    <source>
        <dbReference type="ARBA" id="ARBA00022801"/>
    </source>
</evidence>
<sequence>MTEFVGAARAFAEALAQEATAMLTAATERRPSARIKSPGDWSTELDARIEDHIRERIAKAFPTHSFLGEEGGFSHPSARRRRGSGDELLWVADPIDGTVNFTRGYPQYSVAIALLDHGEPVVGCIADPCRGELFSGALGQGAVLNGRPLSVSATVDLGQALAATVFPKPDAAFMGSYLARFGTVVRALAGVRRAGSMALELAYLAAGRVDCFWQRGMGPWDAAAGVLLIREAGGCIFTLDGLPWMQSQEVCAAGPGVADEWKALLLDC</sequence>
<comment type="caution">
    <text evidence="8">The sequence shown here is derived from an EMBL/GenBank/DDBJ whole genome shotgun (WGS) entry which is preliminary data.</text>
</comment>
<evidence type="ECO:0000313" key="8">
    <source>
        <dbReference type="EMBL" id="MEJ8824558.1"/>
    </source>
</evidence>
<keyword evidence="6 7" id="KW-0460">Magnesium</keyword>
<dbReference type="PRINTS" id="PR00377">
    <property type="entry name" value="IMPHPHTASES"/>
</dbReference>
<dbReference type="PANTHER" id="PTHR20854">
    <property type="entry name" value="INOSITOL MONOPHOSPHATASE"/>
    <property type="match status" value="1"/>
</dbReference>
<evidence type="ECO:0000256" key="7">
    <source>
        <dbReference type="RuleBase" id="RU364068"/>
    </source>
</evidence>
<dbReference type="PANTHER" id="PTHR20854:SF4">
    <property type="entry name" value="INOSITOL-1-MONOPHOSPHATASE-RELATED"/>
    <property type="match status" value="1"/>
</dbReference>
<dbReference type="PRINTS" id="PR01959">
    <property type="entry name" value="SBIMPHPHTASE"/>
</dbReference>
<dbReference type="GO" id="GO:0016787">
    <property type="term" value="F:hydrolase activity"/>
    <property type="evidence" value="ECO:0007669"/>
    <property type="project" value="UniProtKB-KW"/>
</dbReference>
<evidence type="ECO:0000313" key="9">
    <source>
        <dbReference type="Proteomes" id="UP001363010"/>
    </source>
</evidence>
<evidence type="ECO:0000256" key="4">
    <source>
        <dbReference type="ARBA" id="ARBA00022723"/>
    </source>
</evidence>
<dbReference type="EMBL" id="JBBKZV010000014">
    <property type="protein sequence ID" value="MEJ8824558.1"/>
    <property type="molecule type" value="Genomic_DNA"/>
</dbReference>
<comment type="cofactor">
    <cofactor evidence="2 7">
        <name>Mg(2+)</name>
        <dbReference type="ChEBI" id="CHEBI:18420"/>
    </cofactor>
</comment>
<evidence type="ECO:0000256" key="6">
    <source>
        <dbReference type="ARBA" id="ARBA00022842"/>
    </source>
</evidence>